<name>A0ABM1JC62_POLDO</name>
<evidence type="ECO:0000313" key="2">
    <source>
        <dbReference type="Proteomes" id="UP000694924"/>
    </source>
</evidence>
<dbReference type="InterPro" id="IPR000488">
    <property type="entry name" value="Death_dom"/>
</dbReference>
<keyword evidence="2" id="KW-1185">Reference proteome</keyword>
<gene>
    <name evidence="3 4" type="primary">LOC107073829</name>
</gene>
<dbReference type="SUPFAM" id="SSF47986">
    <property type="entry name" value="DEATH domain"/>
    <property type="match status" value="1"/>
</dbReference>
<protein>
    <submittedName>
        <fullName evidence="3 4">Fas-associated death domain protein</fullName>
    </submittedName>
</protein>
<dbReference type="InterPro" id="IPR011029">
    <property type="entry name" value="DEATH-like_dom_sf"/>
</dbReference>
<accession>A0ABM1JC62</accession>
<evidence type="ECO:0000259" key="1">
    <source>
        <dbReference type="PROSITE" id="PS50017"/>
    </source>
</evidence>
<dbReference type="Gene3D" id="1.10.533.10">
    <property type="entry name" value="Death Domain, Fas"/>
    <property type="match status" value="2"/>
</dbReference>
<evidence type="ECO:0000313" key="3">
    <source>
        <dbReference type="RefSeq" id="XP_015190050.1"/>
    </source>
</evidence>
<organism evidence="2 3">
    <name type="scientific">Polistes dominula</name>
    <name type="common">European paper wasp</name>
    <name type="synonym">Vespa dominula</name>
    <dbReference type="NCBI Taxonomy" id="743375"/>
    <lineage>
        <taxon>Eukaryota</taxon>
        <taxon>Metazoa</taxon>
        <taxon>Ecdysozoa</taxon>
        <taxon>Arthropoda</taxon>
        <taxon>Hexapoda</taxon>
        <taxon>Insecta</taxon>
        <taxon>Pterygota</taxon>
        <taxon>Neoptera</taxon>
        <taxon>Endopterygota</taxon>
        <taxon>Hymenoptera</taxon>
        <taxon>Apocrita</taxon>
        <taxon>Aculeata</taxon>
        <taxon>Vespoidea</taxon>
        <taxon>Vespidae</taxon>
        <taxon>Polistinae</taxon>
        <taxon>Polistini</taxon>
        <taxon>Polistes</taxon>
    </lineage>
</organism>
<dbReference type="RefSeq" id="XP_015190050.1">
    <property type="nucleotide sequence ID" value="XM_015334564.1"/>
</dbReference>
<feature type="domain" description="Death" evidence="1">
    <location>
        <begin position="165"/>
        <end position="248"/>
    </location>
</feature>
<dbReference type="RefSeq" id="XP_015190051.1">
    <property type="nucleotide sequence ID" value="XM_015334565.1"/>
</dbReference>
<dbReference type="PROSITE" id="PS50017">
    <property type="entry name" value="DEATH_DOMAIN"/>
    <property type="match status" value="1"/>
</dbReference>
<dbReference type="GeneID" id="107073829"/>
<reference evidence="3 4" key="1">
    <citation type="submission" date="2025-05" db="UniProtKB">
        <authorList>
            <consortium name="RefSeq"/>
        </authorList>
    </citation>
    <scope>IDENTIFICATION</scope>
    <source>
        <tissue evidence="3 4">Whole body</tissue>
    </source>
</reference>
<dbReference type="CDD" id="cd01670">
    <property type="entry name" value="Death"/>
    <property type="match status" value="1"/>
</dbReference>
<evidence type="ECO:0000313" key="4">
    <source>
        <dbReference type="RefSeq" id="XP_015190051.1"/>
    </source>
</evidence>
<proteinExistence type="predicted"/>
<dbReference type="Proteomes" id="UP000694924">
    <property type="component" value="Unplaced"/>
</dbReference>
<dbReference type="Pfam" id="PF00531">
    <property type="entry name" value="Death"/>
    <property type="match status" value="1"/>
</dbReference>
<sequence>MTVQVKYKDLIEEFVKISKPCVSFENLEEIKNEYSYDIGSKRKISGIQNLEGLIKVLEKYTILAYDDIKPLYYIEKRYIKKSDLITKLKNYEDWYKLMNYPSYYNMYQNDNARSLPKNNHHETCDRRVSLNSLPENSGLNSHNLRLQETPKQLSQTLNNKESKLKQIVVLKVSEQLGRSWRDVCRFMNLKEYQIDELENKYPCNLKEQCNKALHICISQNNSEWKMSLLHALEKGRRKDVKEVVEKILLRNEI</sequence>